<dbReference type="RefSeq" id="WP_073194856.1">
    <property type="nucleotide sequence ID" value="NZ_FQXO01000007.1"/>
</dbReference>
<evidence type="ECO:0000256" key="1">
    <source>
        <dbReference type="ARBA" id="ARBA00002634"/>
    </source>
</evidence>
<feature type="domain" description="tRNA methyltransferase TRMD/TRM10-type" evidence="18">
    <location>
        <begin position="1"/>
        <end position="222"/>
    </location>
</feature>
<feature type="binding site" evidence="15 16">
    <location>
        <position position="110"/>
    </location>
    <ligand>
        <name>S-adenosyl-L-methionine</name>
        <dbReference type="ChEBI" id="CHEBI:59789"/>
    </ligand>
</feature>
<dbReference type="GO" id="GO:0002939">
    <property type="term" value="P:tRNA N1-guanine methylation"/>
    <property type="evidence" value="ECO:0007669"/>
    <property type="project" value="TreeGrafter"/>
</dbReference>
<comment type="subunit">
    <text evidence="4 15 17">Homodimer.</text>
</comment>
<dbReference type="InterPro" id="IPR029026">
    <property type="entry name" value="tRNA_m1G_MTases_N"/>
</dbReference>
<keyword evidence="10 15" id="KW-0949">S-adenosyl-L-methionine</keyword>
<evidence type="ECO:0000313" key="20">
    <source>
        <dbReference type="Proteomes" id="UP000183967"/>
    </source>
</evidence>
<evidence type="ECO:0000256" key="14">
    <source>
        <dbReference type="ARBA" id="ARBA00047783"/>
    </source>
</evidence>
<evidence type="ECO:0000256" key="12">
    <source>
        <dbReference type="ARBA" id="ARBA00029736"/>
    </source>
</evidence>
<evidence type="ECO:0000256" key="9">
    <source>
        <dbReference type="ARBA" id="ARBA00022679"/>
    </source>
</evidence>
<dbReference type="SUPFAM" id="SSF75217">
    <property type="entry name" value="alpha/beta knot"/>
    <property type="match status" value="1"/>
</dbReference>
<comment type="subcellular location">
    <subcellularLocation>
        <location evidence="2 15 17">Cytoplasm</location>
    </subcellularLocation>
</comment>
<keyword evidence="9 15" id="KW-0808">Transferase</keyword>
<dbReference type="NCBIfam" id="TIGR00088">
    <property type="entry name" value="trmD"/>
    <property type="match status" value="1"/>
</dbReference>
<name>A0A1M5RNZ0_9FIRM</name>
<evidence type="ECO:0000313" key="19">
    <source>
        <dbReference type="EMBL" id="SHH27916.1"/>
    </source>
</evidence>
<keyword evidence="11 15" id="KW-0819">tRNA processing</keyword>
<evidence type="ECO:0000256" key="6">
    <source>
        <dbReference type="ARBA" id="ARBA00014679"/>
    </source>
</evidence>
<evidence type="ECO:0000259" key="18">
    <source>
        <dbReference type="Pfam" id="PF01746"/>
    </source>
</evidence>
<evidence type="ECO:0000256" key="3">
    <source>
        <dbReference type="ARBA" id="ARBA00007630"/>
    </source>
</evidence>
<dbReference type="PANTHER" id="PTHR46417:SF1">
    <property type="entry name" value="TRNA (GUANINE-N(1)-)-METHYLTRANSFERASE"/>
    <property type="match status" value="1"/>
</dbReference>
<organism evidence="19 20">
    <name type="scientific">Caloranaerobacter azorensis DSM 13643</name>
    <dbReference type="NCBI Taxonomy" id="1121264"/>
    <lineage>
        <taxon>Bacteria</taxon>
        <taxon>Bacillati</taxon>
        <taxon>Bacillota</taxon>
        <taxon>Tissierellia</taxon>
        <taxon>Tissierellales</taxon>
        <taxon>Thermohalobacteraceae</taxon>
        <taxon>Caloranaerobacter</taxon>
    </lineage>
</organism>
<evidence type="ECO:0000256" key="16">
    <source>
        <dbReference type="PIRSR" id="PIRSR000386-1"/>
    </source>
</evidence>
<dbReference type="EMBL" id="FQXO01000007">
    <property type="protein sequence ID" value="SHH27916.1"/>
    <property type="molecule type" value="Genomic_DNA"/>
</dbReference>
<evidence type="ECO:0000256" key="2">
    <source>
        <dbReference type="ARBA" id="ARBA00004496"/>
    </source>
</evidence>
<dbReference type="AlphaFoldDB" id="A0A1M5RNZ0"/>
<evidence type="ECO:0000256" key="11">
    <source>
        <dbReference type="ARBA" id="ARBA00022694"/>
    </source>
</evidence>
<dbReference type="InterPro" id="IPR023148">
    <property type="entry name" value="tRNA_m1G_MeTrfase_C_sf"/>
</dbReference>
<evidence type="ECO:0000256" key="13">
    <source>
        <dbReference type="ARBA" id="ARBA00033392"/>
    </source>
</evidence>
<dbReference type="OrthoDB" id="9807416at2"/>
<keyword evidence="7 15" id="KW-0963">Cytoplasm</keyword>
<dbReference type="NCBIfam" id="NF000648">
    <property type="entry name" value="PRK00026.1"/>
    <property type="match status" value="1"/>
</dbReference>
<dbReference type="InterPro" id="IPR016009">
    <property type="entry name" value="tRNA_MeTrfase_TRMD/TRM10"/>
</dbReference>
<evidence type="ECO:0000256" key="7">
    <source>
        <dbReference type="ARBA" id="ARBA00022490"/>
    </source>
</evidence>
<sequence>MKIDILTLFPTMLEEVFSYSIIGRAIKDKLVELNYINIRDFSEDKHKRVDDYPFGGGPGMVMKPEPIYKAIESVRKTNSRVIYLTPKGRVYNQSLAKELSKEQHLILLCGHYEGIDNRIVENYIDDEISIGDYVLTGGEISAMVVVDSVVRLIPGVLSSEESFKEESHYNGLLEYPQYTRPRVFRGYEVPDVLLSGNHKKIEEWRLYQSLKLTYMRRPDLIDKLELNEKQKKVLNEIKKEINTQK</sequence>
<reference evidence="20" key="1">
    <citation type="submission" date="2016-11" db="EMBL/GenBank/DDBJ databases">
        <authorList>
            <person name="Varghese N."/>
            <person name="Submissions S."/>
        </authorList>
    </citation>
    <scope>NUCLEOTIDE SEQUENCE [LARGE SCALE GENOMIC DNA]</scope>
    <source>
        <strain evidence="20">DSM 13643</strain>
    </source>
</reference>
<dbReference type="CDD" id="cd18080">
    <property type="entry name" value="TrmD-like"/>
    <property type="match status" value="1"/>
</dbReference>
<evidence type="ECO:0000256" key="10">
    <source>
        <dbReference type="ARBA" id="ARBA00022691"/>
    </source>
</evidence>
<evidence type="ECO:0000256" key="15">
    <source>
        <dbReference type="HAMAP-Rule" id="MF_00605"/>
    </source>
</evidence>
<dbReference type="PIRSF" id="PIRSF000386">
    <property type="entry name" value="tRNA_mtase"/>
    <property type="match status" value="1"/>
</dbReference>
<keyword evidence="8 15" id="KW-0489">Methyltransferase</keyword>
<dbReference type="GO" id="GO:0005829">
    <property type="term" value="C:cytosol"/>
    <property type="evidence" value="ECO:0007669"/>
    <property type="project" value="TreeGrafter"/>
</dbReference>
<dbReference type="FunFam" id="1.10.1270.20:FF:000001">
    <property type="entry name" value="tRNA (guanine-N(1)-)-methyltransferase"/>
    <property type="match status" value="1"/>
</dbReference>
<dbReference type="GO" id="GO:0052906">
    <property type="term" value="F:tRNA (guanine(37)-N1)-methyltransferase activity"/>
    <property type="evidence" value="ECO:0007669"/>
    <property type="project" value="UniProtKB-UniRule"/>
</dbReference>
<feature type="binding site" evidence="15 16">
    <location>
        <begin position="130"/>
        <end position="135"/>
    </location>
    <ligand>
        <name>S-adenosyl-L-methionine</name>
        <dbReference type="ChEBI" id="CHEBI:59789"/>
    </ligand>
</feature>
<evidence type="ECO:0000256" key="5">
    <source>
        <dbReference type="ARBA" id="ARBA00012807"/>
    </source>
</evidence>
<comment type="function">
    <text evidence="1 15 17">Specifically methylates guanosine-37 in various tRNAs.</text>
</comment>
<dbReference type="InterPro" id="IPR002649">
    <property type="entry name" value="tRNA_m1G_MeTrfase_TrmD"/>
</dbReference>
<dbReference type="EC" id="2.1.1.228" evidence="5 15"/>
<dbReference type="InterPro" id="IPR029028">
    <property type="entry name" value="Alpha/beta_knot_MTases"/>
</dbReference>
<gene>
    <name evidence="15" type="primary">trmD</name>
    <name evidence="19" type="ORF">SAMN02745135_00290</name>
</gene>
<dbReference type="Pfam" id="PF01746">
    <property type="entry name" value="tRNA_m1G_MT"/>
    <property type="match status" value="1"/>
</dbReference>
<proteinExistence type="inferred from homology"/>
<protein>
    <recommendedName>
        <fullName evidence="6 15">tRNA (guanine-N(1)-)-methyltransferase</fullName>
        <ecNumber evidence="5 15">2.1.1.228</ecNumber>
    </recommendedName>
    <alternativeName>
        <fullName evidence="12 15">M1G-methyltransferase</fullName>
    </alternativeName>
    <alternativeName>
        <fullName evidence="13 15">tRNA [GM37] methyltransferase</fullName>
    </alternativeName>
</protein>
<dbReference type="PANTHER" id="PTHR46417">
    <property type="entry name" value="TRNA (GUANINE-N(1)-)-METHYLTRANSFERASE"/>
    <property type="match status" value="1"/>
</dbReference>
<comment type="catalytic activity">
    <reaction evidence="14 15 17">
        <text>guanosine(37) in tRNA + S-adenosyl-L-methionine = N(1)-methylguanosine(37) in tRNA + S-adenosyl-L-homocysteine + H(+)</text>
        <dbReference type="Rhea" id="RHEA:36899"/>
        <dbReference type="Rhea" id="RHEA-COMP:10145"/>
        <dbReference type="Rhea" id="RHEA-COMP:10147"/>
        <dbReference type="ChEBI" id="CHEBI:15378"/>
        <dbReference type="ChEBI" id="CHEBI:57856"/>
        <dbReference type="ChEBI" id="CHEBI:59789"/>
        <dbReference type="ChEBI" id="CHEBI:73542"/>
        <dbReference type="ChEBI" id="CHEBI:74269"/>
        <dbReference type="EC" id="2.1.1.228"/>
    </reaction>
</comment>
<accession>A0A1M5RNZ0</accession>
<comment type="similarity">
    <text evidence="3 15 17">Belongs to the RNA methyltransferase TrmD family.</text>
</comment>
<evidence type="ECO:0000256" key="17">
    <source>
        <dbReference type="RuleBase" id="RU003464"/>
    </source>
</evidence>
<keyword evidence="20" id="KW-1185">Reference proteome</keyword>
<evidence type="ECO:0000256" key="8">
    <source>
        <dbReference type="ARBA" id="ARBA00022603"/>
    </source>
</evidence>
<dbReference type="FunFam" id="3.40.1280.10:FF:000001">
    <property type="entry name" value="tRNA (guanine-N(1)-)-methyltransferase"/>
    <property type="match status" value="1"/>
</dbReference>
<dbReference type="Proteomes" id="UP000183967">
    <property type="component" value="Unassembled WGS sequence"/>
</dbReference>
<evidence type="ECO:0000256" key="4">
    <source>
        <dbReference type="ARBA" id="ARBA00011738"/>
    </source>
</evidence>
<dbReference type="Gene3D" id="1.10.1270.20">
    <property type="entry name" value="tRNA(m1g37)methyltransferase, domain 2"/>
    <property type="match status" value="1"/>
</dbReference>
<dbReference type="Gene3D" id="3.40.1280.10">
    <property type="match status" value="1"/>
</dbReference>
<dbReference type="HAMAP" id="MF_00605">
    <property type="entry name" value="TrmD"/>
    <property type="match status" value="1"/>
</dbReference>